<feature type="non-terminal residue" evidence="2">
    <location>
        <position position="272"/>
    </location>
</feature>
<sequence>NMISVVCIYLIHIGSAATGAGLRSPPEGSLLKGEALADTLINLEYRPWEPSDMMFGRKMTEIKKGRRFVAVDPYAEYGRPLFTFQSVVGYVESKKDSLPSVLAALPDKTGHDSIVYISNVFVDPDLRNKRIASTMLPKALKDIRVKWPKVIAAYLIVEIEKKFAVKLYYGLNFTVVAEPTNGRTFVAVDPTAERGKAVVGYVDSKKEYVPSVLAALPEKTRLDSIVYISYVFVHPNLRNKRIASTMLPKALKDVSIVEAFQSPSSGGVLRMG</sequence>
<dbReference type="CDD" id="cd04301">
    <property type="entry name" value="NAT_SF"/>
    <property type="match status" value="2"/>
</dbReference>
<name>A0A7J6U0C8_PEROL</name>
<dbReference type="InterPro" id="IPR016181">
    <property type="entry name" value="Acyl_CoA_acyltransferase"/>
</dbReference>
<gene>
    <name evidence="2" type="ORF">FOZ63_027810</name>
</gene>
<keyword evidence="3" id="KW-1185">Reference proteome</keyword>
<dbReference type="Proteomes" id="UP000553632">
    <property type="component" value="Unassembled WGS sequence"/>
</dbReference>
<dbReference type="Gene3D" id="3.40.630.30">
    <property type="match status" value="2"/>
</dbReference>
<feature type="chain" id="PRO_5029791993" description="N-acetyltransferase domain-containing protein" evidence="1">
    <location>
        <begin position="17"/>
        <end position="272"/>
    </location>
</feature>
<evidence type="ECO:0008006" key="4">
    <source>
        <dbReference type="Google" id="ProtNLM"/>
    </source>
</evidence>
<protein>
    <recommendedName>
        <fullName evidence="4">N-acetyltransferase domain-containing protein</fullName>
    </recommendedName>
</protein>
<organism evidence="2 3">
    <name type="scientific">Perkinsus olseni</name>
    <name type="common">Perkinsus atlanticus</name>
    <dbReference type="NCBI Taxonomy" id="32597"/>
    <lineage>
        <taxon>Eukaryota</taxon>
        <taxon>Sar</taxon>
        <taxon>Alveolata</taxon>
        <taxon>Perkinsozoa</taxon>
        <taxon>Perkinsea</taxon>
        <taxon>Perkinsida</taxon>
        <taxon>Perkinsidae</taxon>
        <taxon>Perkinsus</taxon>
    </lineage>
</organism>
<dbReference type="EMBL" id="JABANO010007404">
    <property type="protein sequence ID" value="KAF4750156.1"/>
    <property type="molecule type" value="Genomic_DNA"/>
</dbReference>
<evidence type="ECO:0000256" key="1">
    <source>
        <dbReference type="SAM" id="SignalP"/>
    </source>
</evidence>
<evidence type="ECO:0000313" key="3">
    <source>
        <dbReference type="Proteomes" id="UP000553632"/>
    </source>
</evidence>
<proteinExistence type="predicted"/>
<dbReference type="SUPFAM" id="SSF55729">
    <property type="entry name" value="Acyl-CoA N-acyltransferases (Nat)"/>
    <property type="match status" value="2"/>
</dbReference>
<dbReference type="AlphaFoldDB" id="A0A7J6U0C8"/>
<keyword evidence="1" id="KW-0732">Signal</keyword>
<evidence type="ECO:0000313" key="2">
    <source>
        <dbReference type="EMBL" id="KAF4750156.1"/>
    </source>
</evidence>
<reference evidence="2 3" key="1">
    <citation type="submission" date="2020-04" db="EMBL/GenBank/DDBJ databases">
        <title>Perkinsus olseni comparative genomics.</title>
        <authorList>
            <person name="Bogema D.R."/>
        </authorList>
    </citation>
    <scope>NUCLEOTIDE SEQUENCE [LARGE SCALE GENOMIC DNA]</scope>
    <source>
        <strain evidence="2 3">ATCC PRA-207</strain>
    </source>
</reference>
<comment type="caution">
    <text evidence="2">The sequence shown here is derived from an EMBL/GenBank/DDBJ whole genome shotgun (WGS) entry which is preliminary data.</text>
</comment>
<accession>A0A7J6U0C8</accession>
<feature type="signal peptide" evidence="1">
    <location>
        <begin position="1"/>
        <end position="16"/>
    </location>
</feature>